<evidence type="ECO:0000313" key="2">
    <source>
        <dbReference type="EMBL" id="EFO87135.1"/>
    </source>
</evidence>
<keyword evidence="3" id="KW-1185">Reference proteome</keyword>
<accession>E3N584</accession>
<feature type="domain" description="F-box" evidence="1">
    <location>
        <begin position="14"/>
        <end position="44"/>
    </location>
</feature>
<evidence type="ECO:0000259" key="1">
    <source>
        <dbReference type="Pfam" id="PF00646"/>
    </source>
</evidence>
<sequence>MTPISLLEILDLPMETIMNNLDFPTIQSLRKTCWYLRNFIDDKKPGECLNQLALIESPNKIDLNLRNKVNWKLYPDGSAICLLFENLENGGTKIYWQRSDGDREKIVEKMDYLDGALKDFEIALNHCKSEFENVHFSPTNDIKFLEKISKILEPRKTIPTKNLDIGIQCPAQAQHFLQYFDSKCLKSIDMSMAQNGIIISENASSAAHLAILSIPLHIIDAATLRALKKQFLESGDDKKHFIRHGMNLKKEILIGAFGPPAQAVLQCTWYFKAFSEKVLQIDANSQFFTLSFVKKSEVPNGFVIYG</sequence>
<dbReference type="AlphaFoldDB" id="E3N584"/>
<dbReference type="PANTHER" id="PTHR23015">
    <property type="entry name" value="UNCHARACTERIZED C.ELEGANS PROTEIN"/>
    <property type="match status" value="1"/>
</dbReference>
<dbReference type="PANTHER" id="PTHR23015:SF4">
    <property type="entry name" value="DUF38 DOMAIN-CONTAINING PROTEIN-RELATED"/>
    <property type="match status" value="1"/>
</dbReference>
<dbReference type="InterPro" id="IPR040161">
    <property type="entry name" value="FB224"/>
</dbReference>
<dbReference type="InParanoid" id="E3N584"/>
<name>E3N584_CAERE</name>
<evidence type="ECO:0000313" key="3">
    <source>
        <dbReference type="Proteomes" id="UP000008281"/>
    </source>
</evidence>
<dbReference type="HOGENOM" id="CLU_030831_0_0_1"/>
<dbReference type="GO" id="GO:0045087">
    <property type="term" value="P:innate immune response"/>
    <property type="evidence" value="ECO:0007669"/>
    <property type="project" value="TreeGrafter"/>
</dbReference>
<dbReference type="Proteomes" id="UP000008281">
    <property type="component" value="Unassembled WGS sequence"/>
</dbReference>
<gene>
    <name evidence="2" type="ORF">CRE_28926</name>
</gene>
<dbReference type="OrthoDB" id="5911267at2759"/>
<organism evidence="3">
    <name type="scientific">Caenorhabditis remanei</name>
    <name type="common">Caenorhabditis vulgaris</name>
    <dbReference type="NCBI Taxonomy" id="31234"/>
    <lineage>
        <taxon>Eukaryota</taxon>
        <taxon>Metazoa</taxon>
        <taxon>Ecdysozoa</taxon>
        <taxon>Nematoda</taxon>
        <taxon>Chromadorea</taxon>
        <taxon>Rhabditida</taxon>
        <taxon>Rhabditina</taxon>
        <taxon>Rhabditomorpha</taxon>
        <taxon>Rhabditoidea</taxon>
        <taxon>Rhabditidae</taxon>
        <taxon>Peloderinae</taxon>
        <taxon>Caenorhabditis</taxon>
    </lineage>
</organism>
<protein>
    <recommendedName>
        <fullName evidence="1">F-box domain-containing protein</fullName>
    </recommendedName>
</protein>
<reference evidence="2" key="1">
    <citation type="submission" date="2007-07" db="EMBL/GenBank/DDBJ databases">
        <title>PCAP assembly of the Caenorhabditis remanei genome.</title>
        <authorList>
            <consortium name="The Caenorhabditis remanei Sequencing Consortium"/>
            <person name="Wilson R.K."/>
        </authorList>
    </citation>
    <scope>NUCLEOTIDE SEQUENCE [LARGE SCALE GENOMIC DNA]</scope>
    <source>
        <strain evidence="2">PB4641</strain>
    </source>
</reference>
<proteinExistence type="predicted"/>
<dbReference type="Pfam" id="PF00646">
    <property type="entry name" value="F-box"/>
    <property type="match status" value="1"/>
</dbReference>
<dbReference type="eggNOG" id="ENOG502TJXJ">
    <property type="taxonomic scope" value="Eukaryota"/>
</dbReference>
<dbReference type="InterPro" id="IPR001810">
    <property type="entry name" value="F-box_dom"/>
</dbReference>
<dbReference type="EMBL" id="DS268531">
    <property type="protein sequence ID" value="EFO87135.1"/>
    <property type="molecule type" value="Genomic_DNA"/>
</dbReference>